<name>A0A8J7YKK4_9EURY</name>
<sequence length="351" mass="36299">MDDNEPSAREDGVARPTRRDVLGLSAGAIVTGGAGCLGSESDDMDATATNVSDAGAGPTETAAGGAQIEALHASDIRIGDESQDVNVRLSGTEPAEERDLYVDLTSLTETNIDTQGLGIVAETSSVSPGWLVADAAIIDSAGIVVRVTVARQDVDGAADFATVNIAVTGLRTEAVEQMVGLEHAVTLSMSAGGPDFTTGKTDTYDVIDPDEIENVLRVRPSDIRIGETAQQVGIVVERATDEIALRLALAPLREVDVDIGGGGVVVEETSGERRNDEGEVDIEITETAVVDGVVQVGITTTADTLAVDILITGLDTDEAEATSGITYPVYTGERPAERAESRSFSISGATV</sequence>
<dbReference type="EMBL" id="RKLQ01000002">
    <property type="protein sequence ID" value="MBX0305026.1"/>
    <property type="molecule type" value="Genomic_DNA"/>
</dbReference>
<organism evidence="2 3">
    <name type="scientific">Haloarcula salinisoli</name>
    <dbReference type="NCBI Taxonomy" id="2487746"/>
    <lineage>
        <taxon>Archaea</taxon>
        <taxon>Methanobacteriati</taxon>
        <taxon>Methanobacteriota</taxon>
        <taxon>Stenosarchaea group</taxon>
        <taxon>Halobacteria</taxon>
        <taxon>Halobacteriales</taxon>
        <taxon>Haloarculaceae</taxon>
        <taxon>Haloarcula</taxon>
    </lineage>
</organism>
<feature type="region of interest" description="Disordered" evidence="1">
    <location>
        <begin position="41"/>
        <end position="63"/>
    </location>
</feature>
<dbReference type="InterPro" id="IPR006311">
    <property type="entry name" value="TAT_signal"/>
</dbReference>
<accession>A0A8J7YKK4</accession>
<dbReference type="RefSeq" id="WP_220589221.1">
    <property type="nucleotide sequence ID" value="NZ_RKLQ01000002.1"/>
</dbReference>
<evidence type="ECO:0000256" key="1">
    <source>
        <dbReference type="SAM" id="MobiDB-lite"/>
    </source>
</evidence>
<keyword evidence="3" id="KW-1185">Reference proteome</keyword>
<comment type="caution">
    <text evidence="2">The sequence shown here is derived from an EMBL/GenBank/DDBJ whole genome shotgun (WGS) entry which is preliminary data.</text>
</comment>
<proteinExistence type="predicted"/>
<reference evidence="2" key="1">
    <citation type="submission" date="2021-06" db="EMBL/GenBank/DDBJ databases">
        <title>Halomicroarcula sp. F24A a new haloarchaeum isolated from saline soil.</title>
        <authorList>
            <person name="Duran-Viseras A."/>
            <person name="Sanchez-Porro C."/>
            <person name="Ventosa A."/>
        </authorList>
    </citation>
    <scope>NUCLEOTIDE SEQUENCE</scope>
    <source>
        <strain evidence="2">F24A</strain>
    </source>
</reference>
<gene>
    <name evidence="2" type="ORF">EGD98_15265</name>
</gene>
<dbReference type="Proteomes" id="UP000783863">
    <property type="component" value="Unassembled WGS sequence"/>
</dbReference>
<evidence type="ECO:0000313" key="2">
    <source>
        <dbReference type="EMBL" id="MBX0305026.1"/>
    </source>
</evidence>
<evidence type="ECO:0000313" key="3">
    <source>
        <dbReference type="Proteomes" id="UP000783863"/>
    </source>
</evidence>
<dbReference type="AlphaFoldDB" id="A0A8J7YKK4"/>
<dbReference type="PROSITE" id="PS51318">
    <property type="entry name" value="TAT"/>
    <property type="match status" value="1"/>
</dbReference>
<feature type="compositionally biased region" description="Low complexity" evidence="1">
    <location>
        <begin position="54"/>
        <end position="63"/>
    </location>
</feature>
<protein>
    <submittedName>
        <fullName evidence="2">Uncharacterized protein</fullName>
    </submittedName>
</protein>